<gene>
    <name evidence="2" type="ORF">QVD17_10928</name>
</gene>
<organism evidence="2 3">
    <name type="scientific">Tagetes erecta</name>
    <name type="common">African marigold</name>
    <dbReference type="NCBI Taxonomy" id="13708"/>
    <lineage>
        <taxon>Eukaryota</taxon>
        <taxon>Viridiplantae</taxon>
        <taxon>Streptophyta</taxon>
        <taxon>Embryophyta</taxon>
        <taxon>Tracheophyta</taxon>
        <taxon>Spermatophyta</taxon>
        <taxon>Magnoliopsida</taxon>
        <taxon>eudicotyledons</taxon>
        <taxon>Gunneridae</taxon>
        <taxon>Pentapetalae</taxon>
        <taxon>asterids</taxon>
        <taxon>campanulids</taxon>
        <taxon>Asterales</taxon>
        <taxon>Asteraceae</taxon>
        <taxon>Asteroideae</taxon>
        <taxon>Heliantheae alliance</taxon>
        <taxon>Tageteae</taxon>
        <taxon>Tagetes</taxon>
    </lineage>
</organism>
<evidence type="ECO:0000313" key="2">
    <source>
        <dbReference type="EMBL" id="KAK1434010.1"/>
    </source>
</evidence>
<proteinExistence type="predicted"/>
<reference evidence="2" key="1">
    <citation type="journal article" date="2023" name="bioRxiv">
        <title>Improved chromosome-level genome assembly for marigold (Tagetes erecta).</title>
        <authorList>
            <person name="Jiang F."/>
            <person name="Yuan L."/>
            <person name="Wang S."/>
            <person name="Wang H."/>
            <person name="Xu D."/>
            <person name="Wang A."/>
            <person name="Fan W."/>
        </authorList>
    </citation>
    <scope>NUCLEOTIDE SEQUENCE</scope>
    <source>
        <strain evidence="2">WSJ</strain>
        <tissue evidence="2">Leaf</tissue>
    </source>
</reference>
<name>A0AAD8P000_TARER</name>
<accession>A0AAD8P000</accession>
<dbReference type="EMBL" id="JAUHHV010000002">
    <property type="protein sequence ID" value="KAK1434010.1"/>
    <property type="molecule type" value="Genomic_DNA"/>
</dbReference>
<keyword evidence="3" id="KW-1185">Reference proteome</keyword>
<keyword evidence="1" id="KW-0812">Transmembrane</keyword>
<dbReference type="Proteomes" id="UP001229421">
    <property type="component" value="Unassembled WGS sequence"/>
</dbReference>
<sequence length="106" mass="12459">MPTSFLSKRNEIFLCREVETKFRQFYIHLILKTLQVLYNISFIFEWFLRFNAGATLMYDTWLCICFSEKADNYNRTVAQENLFLLSAGAPLLKVGEWFDGLGGLDR</sequence>
<protein>
    <submittedName>
        <fullName evidence="2">Uncharacterized protein</fullName>
    </submittedName>
</protein>
<comment type="caution">
    <text evidence="2">The sequence shown here is derived from an EMBL/GenBank/DDBJ whole genome shotgun (WGS) entry which is preliminary data.</text>
</comment>
<evidence type="ECO:0000313" key="3">
    <source>
        <dbReference type="Proteomes" id="UP001229421"/>
    </source>
</evidence>
<keyword evidence="1" id="KW-1133">Transmembrane helix</keyword>
<evidence type="ECO:0000256" key="1">
    <source>
        <dbReference type="SAM" id="Phobius"/>
    </source>
</evidence>
<feature type="transmembrane region" description="Helical" evidence="1">
    <location>
        <begin position="25"/>
        <end position="48"/>
    </location>
</feature>
<dbReference type="AlphaFoldDB" id="A0AAD8P000"/>
<keyword evidence="1" id="KW-0472">Membrane</keyword>